<dbReference type="SUPFAM" id="SSF53474">
    <property type="entry name" value="alpha/beta-Hydrolases"/>
    <property type="match status" value="1"/>
</dbReference>
<keyword evidence="2" id="KW-0378">Hydrolase</keyword>
<comment type="caution">
    <text evidence="4">The sequence shown here is derived from an EMBL/GenBank/DDBJ whole genome shotgun (WGS) entry which is preliminary data.</text>
</comment>
<dbReference type="Gene3D" id="3.40.50.1820">
    <property type="entry name" value="alpha/beta hydrolase"/>
    <property type="match status" value="1"/>
</dbReference>
<evidence type="ECO:0000313" key="5">
    <source>
        <dbReference type="Proteomes" id="UP000603904"/>
    </source>
</evidence>
<dbReference type="InterPro" id="IPR050955">
    <property type="entry name" value="Plant_Biomass_Hydrol_Est"/>
</dbReference>
<reference evidence="4 5" key="1">
    <citation type="submission" date="2021-01" db="EMBL/GenBank/DDBJ databases">
        <title>Whole genome shotgun sequence of Microbispora corallina NBRC 16416.</title>
        <authorList>
            <person name="Komaki H."/>
            <person name="Tamura T."/>
        </authorList>
    </citation>
    <scope>NUCLEOTIDE SEQUENCE [LARGE SCALE GENOMIC DNA]</scope>
    <source>
        <strain evidence="4 5">NBRC 16416</strain>
    </source>
</reference>
<name>A0ABQ4FX85_9ACTN</name>
<gene>
    <name evidence="4" type="ORF">Mco01_24120</name>
</gene>
<evidence type="ECO:0000259" key="3">
    <source>
        <dbReference type="Pfam" id="PF12697"/>
    </source>
</evidence>
<dbReference type="EMBL" id="BOOC01000007">
    <property type="protein sequence ID" value="GIH39412.1"/>
    <property type="molecule type" value="Genomic_DNA"/>
</dbReference>
<keyword evidence="5" id="KW-1185">Reference proteome</keyword>
<dbReference type="PANTHER" id="PTHR43037:SF5">
    <property type="entry name" value="FERULOYL ESTERASE"/>
    <property type="match status" value="1"/>
</dbReference>
<accession>A0ABQ4FX85</accession>
<dbReference type="PANTHER" id="PTHR43037">
    <property type="entry name" value="UNNAMED PRODUCT-RELATED"/>
    <property type="match status" value="1"/>
</dbReference>
<dbReference type="Pfam" id="PF12697">
    <property type="entry name" value="Abhydrolase_6"/>
    <property type="match status" value="1"/>
</dbReference>
<dbReference type="Proteomes" id="UP000603904">
    <property type="component" value="Unassembled WGS sequence"/>
</dbReference>
<proteinExistence type="predicted"/>
<evidence type="ECO:0000313" key="4">
    <source>
        <dbReference type="EMBL" id="GIH39412.1"/>
    </source>
</evidence>
<sequence length="251" mass="26946">MEVRVDRGLVYGPSGKALDIYRCDGAARRPVVLLWHGRGPDERDVLEPLARAVAERDVVVFVPDWRSDAPDGGRGHLWESAAFVRGDAGDFGGDADRIVLAGWSMGGRAAAGIAVNGAAFGHWRPSAVVTIASGFDRPAPSTGGIPLDDLATTTVEPVPFWLVHGSRDPIVDVRQARRFASALRERGWQAAVAEAETDHAGIVMTEYDPELGRCRAARSRHAIEAGRRTAQVIADAASTSRTWTTREESGS</sequence>
<keyword evidence="1" id="KW-0732">Signal</keyword>
<evidence type="ECO:0000256" key="1">
    <source>
        <dbReference type="ARBA" id="ARBA00022729"/>
    </source>
</evidence>
<dbReference type="InterPro" id="IPR029058">
    <property type="entry name" value="AB_hydrolase_fold"/>
</dbReference>
<organism evidence="4 5">
    <name type="scientific">Microbispora corallina</name>
    <dbReference type="NCBI Taxonomy" id="83302"/>
    <lineage>
        <taxon>Bacteria</taxon>
        <taxon>Bacillati</taxon>
        <taxon>Actinomycetota</taxon>
        <taxon>Actinomycetes</taxon>
        <taxon>Streptosporangiales</taxon>
        <taxon>Streptosporangiaceae</taxon>
        <taxon>Microbispora</taxon>
    </lineage>
</organism>
<evidence type="ECO:0000256" key="2">
    <source>
        <dbReference type="ARBA" id="ARBA00022801"/>
    </source>
</evidence>
<protein>
    <recommendedName>
        <fullName evidence="3">AB hydrolase-1 domain-containing protein</fullName>
    </recommendedName>
</protein>
<dbReference type="InterPro" id="IPR000073">
    <property type="entry name" value="AB_hydrolase_1"/>
</dbReference>
<feature type="domain" description="AB hydrolase-1" evidence="3">
    <location>
        <begin position="32"/>
        <end position="209"/>
    </location>
</feature>